<feature type="non-terminal residue" evidence="1">
    <location>
        <position position="443"/>
    </location>
</feature>
<dbReference type="AlphaFoldDB" id="A0A7J5YRK5"/>
<evidence type="ECO:0000313" key="1">
    <source>
        <dbReference type="EMBL" id="KAF3851329.1"/>
    </source>
</evidence>
<dbReference type="CDD" id="cd19757">
    <property type="entry name" value="Bbox1"/>
    <property type="match status" value="1"/>
</dbReference>
<dbReference type="EMBL" id="JAAKFY010000010">
    <property type="protein sequence ID" value="KAF3851329.1"/>
    <property type="molecule type" value="Genomic_DNA"/>
</dbReference>
<protein>
    <recommendedName>
        <fullName evidence="3">CxC3 like cysteine cluster domain-containing protein</fullName>
    </recommendedName>
</protein>
<accession>A0A7J5YRK5</accession>
<proteinExistence type="predicted"/>
<evidence type="ECO:0008006" key="3">
    <source>
        <dbReference type="Google" id="ProtNLM"/>
    </source>
</evidence>
<comment type="caution">
    <text evidence="1">The sequence shown here is derived from an EMBL/GenBank/DDBJ whole genome shotgun (WGS) entry which is preliminary data.</text>
</comment>
<keyword evidence="2" id="KW-1185">Reference proteome</keyword>
<name>A0A7J5YRK5_DISMA</name>
<dbReference type="Proteomes" id="UP000518266">
    <property type="component" value="Unassembled WGS sequence"/>
</dbReference>
<reference evidence="1 2" key="1">
    <citation type="submission" date="2020-03" db="EMBL/GenBank/DDBJ databases">
        <title>Dissostichus mawsoni Genome sequencing and assembly.</title>
        <authorList>
            <person name="Park H."/>
        </authorList>
    </citation>
    <scope>NUCLEOTIDE SEQUENCE [LARGE SCALE GENOMIC DNA]</scope>
    <source>
        <strain evidence="1">DM0001</strain>
        <tissue evidence="1">Muscle</tissue>
    </source>
</reference>
<organism evidence="1 2">
    <name type="scientific">Dissostichus mawsoni</name>
    <name type="common">Antarctic cod</name>
    <dbReference type="NCBI Taxonomy" id="36200"/>
    <lineage>
        <taxon>Eukaryota</taxon>
        <taxon>Metazoa</taxon>
        <taxon>Chordata</taxon>
        <taxon>Craniata</taxon>
        <taxon>Vertebrata</taxon>
        <taxon>Euteleostomi</taxon>
        <taxon>Actinopterygii</taxon>
        <taxon>Neopterygii</taxon>
        <taxon>Teleostei</taxon>
        <taxon>Neoteleostei</taxon>
        <taxon>Acanthomorphata</taxon>
        <taxon>Eupercaria</taxon>
        <taxon>Perciformes</taxon>
        <taxon>Notothenioidei</taxon>
        <taxon>Nototheniidae</taxon>
        <taxon>Dissostichus</taxon>
    </lineage>
</organism>
<sequence length="443" mass="50548">MACKQLNEWLEVGKALADENQRKERKDQMFPGGIGTWMGNFYPNIQERIDLLSGVPEVEESQTHEIPLQVPSLDQHLQTMRNLLGSLTVPASSEETPTVSTWTQRQLKREQKFRAAMPELLNLKLAAEIVTKRSCLQCKTADAVVRCLDCVPPGIPFLCPACDRIIHGKNVFHDREAMIDGFYRPIPPTSLVVVDESGQYGLCEQVCLLPIPPPSQICFCGPSQDFTIIPGKQTVLVTINGLLPPEDDVTGRICSDTFHRVFWEFAFCNYRQEDLCLVEPFKCPACTPDMLAIAVDGNRKHYRFKKSRGTDEPSLFDGLIIAQDSKVSAFVDKIRSQMTTRADMITVLAMQWNHRKVENLHKTLAKRFVKTTQRAQTEVDNLESLKQELNISLEDTEQWVLEVKQWAATEKHGAQSSQEELQREIDEMIYSLRRKKHELYRQN</sequence>
<gene>
    <name evidence="1" type="ORF">F7725_013101</name>
</gene>
<evidence type="ECO:0000313" key="2">
    <source>
        <dbReference type="Proteomes" id="UP000518266"/>
    </source>
</evidence>
<dbReference type="OrthoDB" id="8942143at2759"/>